<evidence type="ECO:0000313" key="15">
    <source>
        <dbReference type="EMBL" id="RAP72843.1"/>
    </source>
</evidence>
<dbReference type="OrthoDB" id="9808936at2"/>
<keyword evidence="3 11" id="KW-0132">Cell division</keyword>
<feature type="binding site" evidence="11">
    <location>
        <position position="286"/>
    </location>
    <ligand>
        <name>UDP-N-acetyl-alpha-D-glucosamine</name>
        <dbReference type="ChEBI" id="CHEBI:57705"/>
    </ligand>
</feature>
<sequence length="352" mass="37713">MTEKRLMVMAGGTGGHVFPGLAVAHHLMAQGWQVRWLGTADRMEADLVPKHGIEIDFIRISGLRGKGIKALLEAPLRIFNAWRQARAIMKAWQPDVVLGMGGYVSGPGGLAAWSCGIPVVVHEQNGIAGLTNKWLAKIASKVMQAFLGAFPKAEVVGNPVRTDVLALPLPAVRLAGRKGPTRVLVIGGSQGARVLNQTMPQVAAKLGNSIRLWHQVGKGALDEVNQSYIQVNQTQHKVSEFIDDMAAAYAWADVVVCRSGALTVSEVAAAGLPAIFVPFQHKDRQQYWNALPLEQAGAAKIHEQPQFTSEVVAATLAGWDRATLLNMAEKARAVAIPDATERVAAEVSKAAK</sequence>
<dbReference type="UniPathway" id="UPA00219"/>
<dbReference type="EMBL" id="MAYS01000445">
    <property type="protein sequence ID" value="OFC61122.1"/>
    <property type="molecule type" value="Genomic_DNA"/>
</dbReference>
<dbReference type="GO" id="GO:0051301">
    <property type="term" value="P:cell division"/>
    <property type="evidence" value="ECO:0007669"/>
    <property type="project" value="UniProtKB-KW"/>
</dbReference>
<evidence type="ECO:0000256" key="11">
    <source>
        <dbReference type="HAMAP-Rule" id="MF_00033"/>
    </source>
</evidence>
<feature type="binding site" evidence="11">
    <location>
        <begin position="13"/>
        <end position="15"/>
    </location>
    <ligand>
        <name>UDP-N-acetyl-alpha-D-glucosamine</name>
        <dbReference type="ChEBI" id="CHEBI:57705"/>
    </ligand>
</feature>
<evidence type="ECO:0000256" key="4">
    <source>
        <dbReference type="ARBA" id="ARBA00022676"/>
    </source>
</evidence>
<keyword evidence="17" id="KW-1185">Reference proteome</keyword>
<dbReference type="SUPFAM" id="SSF53756">
    <property type="entry name" value="UDP-Glycosyltransferase/glycogen phosphorylase"/>
    <property type="match status" value="1"/>
</dbReference>
<evidence type="ECO:0000313" key="16">
    <source>
        <dbReference type="Proteomes" id="UP000243534"/>
    </source>
</evidence>
<evidence type="ECO:0000256" key="10">
    <source>
        <dbReference type="ARBA" id="ARBA00023316"/>
    </source>
</evidence>
<accession>A0A1E7YX82</accession>
<dbReference type="GO" id="GO:0071555">
    <property type="term" value="P:cell wall organization"/>
    <property type="evidence" value="ECO:0007669"/>
    <property type="project" value="UniProtKB-KW"/>
</dbReference>
<keyword evidence="4 11" id="KW-0328">Glycosyltransferase</keyword>
<dbReference type="PANTHER" id="PTHR21015:SF22">
    <property type="entry name" value="GLYCOSYLTRANSFERASE"/>
    <property type="match status" value="1"/>
</dbReference>
<dbReference type="FunFam" id="3.40.50.2000:FF:000016">
    <property type="entry name" value="UDP-N-acetylglucosamine--N-acetylmuramyl-(pentapeptide) pyrophosphoryl-undecaprenol N-acetylglucosamine transferase"/>
    <property type="match status" value="1"/>
</dbReference>
<dbReference type="FunFam" id="3.40.50.2000:FF:000018">
    <property type="entry name" value="UDP-N-acetylglucosamine--N-acetylmuramyl-(pentapeptide) pyrophosphoryl-undecaprenol N-acetylglucosamine transferase"/>
    <property type="match status" value="1"/>
</dbReference>
<keyword evidence="10 11" id="KW-0961">Cell wall biogenesis/degradation</keyword>
<dbReference type="RefSeq" id="WP_070135542.1">
    <property type="nucleotide sequence ID" value="NZ_LJAM02000010.1"/>
</dbReference>
<evidence type="ECO:0000259" key="12">
    <source>
        <dbReference type="Pfam" id="PF03033"/>
    </source>
</evidence>
<dbReference type="InterPro" id="IPR007235">
    <property type="entry name" value="Glyco_trans_28_C"/>
</dbReference>
<keyword evidence="8 11" id="KW-0472">Membrane</keyword>
<dbReference type="InterPro" id="IPR006009">
    <property type="entry name" value="GlcNAc_MurG"/>
</dbReference>
<dbReference type="GO" id="GO:0005975">
    <property type="term" value="P:carbohydrate metabolic process"/>
    <property type="evidence" value="ECO:0007669"/>
    <property type="project" value="InterPro"/>
</dbReference>
<proteinExistence type="inferred from homology"/>
<reference evidence="14 16" key="1">
    <citation type="submission" date="2016-07" db="EMBL/GenBank/DDBJ databases">
        <authorList>
            <person name="Yuval B."/>
        </authorList>
    </citation>
    <scope>NUCLEOTIDE SEQUENCE [LARGE SCALE GENOMIC DNA]</scope>
    <source>
        <strain evidence="14 16">IL</strain>
    </source>
</reference>
<evidence type="ECO:0000313" key="14">
    <source>
        <dbReference type="EMBL" id="OFC61122.1"/>
    </source>
</evidence>
<dbReference type="Pfam" id="PF03033">
    <property type="entry name" value="Glyco_transf_28"/>
    <property type="match status" value="1"/>
</dbReference>
<keyword evidence="5 11" id="KW-0808">Transferase</keyword>
<keyword evidence="1 11" id="KW-1003">Cell membrane</keyword>
<dbReference type="Proteomes" id="UP000244334">
    <property type="component" value="Unassembled WGS sequence"/>
</dbReference>
<dbReference type="Gene3D" id="3.40.50.2000">
    <property type="entry name" value="Glycogen Phosphorylase B"/>
    <property type="match status" value="2"/>
</dbReference>
<dbReference type="InterPro" id="IPR004276">
    <property type="entry name" value="GlycoTrans_28_N"/>
</dbReference>
<dbReference type="GO" id="GO:0005886">
    <property type="term" value="C:plasma membrane"/>
    <property type="evidence" value="ECO:0007669"/>
    <property type="project" value="UniProtKB-SubCell"/>
</dbReference>
<gene>
    <name evidence="11 15" type="primary">murG</name>
    <name evidence="15" type="ORF">ACZ87_00326</name>
    <name evidence="14" type="ORF">BBW68_00390</name>
</gene>
<feature type="binding site" evidence="11">
    <location>
        <position position="242"/>
    </location>
    <ligand>
        <name>UDP-N-acetyl-alpha-D-glucosamine</name>
        <dbReference type="ChEBI" id="CHEBI:57705"/>
    </ligand>
</feature>
<feature type="domain" description="Glycosyl transferase family 28 C-terminal" evidence="13">
    <location>
        <begin position="183"/>
        <end position="341"/>
    </location>
</feature>
<comment type="pathway">
    <text evidence="11">Cell wall biogenesis; peptidoglycan biosynthesis.</text>
</comment>
<keyword evidence="6 11" id="KW-0133">Cell shape</keyword>
<evidence type="ECO:0000256" key="9">
    <source>
        <dbReference type="ARBA" id="ARBA00023306"/>
    </source>
</evidence>
<organism evidence="14 16">
    <name type="scientific">Candidatus Erwinia dacicola</name>
    <dbReference type="NCBI Taxonomy" id="252393"/>
    <lineage>
        <taxon>Bacteria</taxon>
        <taxon>Pseudomonadati</taxon>
        <taxon>Pseudomonadota</taxon>
        <taxon>Gammaproteobacteria</taxon>
        <taxon>Enterobacterales</taxon>
        <taxon>Erwiniaceae</taxon>
        <taxon>Erwinia</taxon>
    </lineage>
</organism>
<feature type="binding site" evidence="11">
    <location>
        <position position="189"/>
    </location>
    <ligand>
        <name>UDP-N-acetyl-alpha-D-glucosamine</name>
        <dbReference type="ChEBI" id="CHEBI:57705"/>
    </ligand>
</feature>
<evidence type="ECO:0000256" key="3">
    <source>
        <dbReference type="ARBA" id="ARBA00022618"/>
    </source>
</evidence>
<evidence type="ECO:0000256" key="5">
    <source>
        <dbReference type="ARBA" id="ARBA00022679"/>
    </source>
</evidence>
<keyword evidence="7 11" id="KW-0573">Peptidoglycan synthesis</keyword>
<feature type="domain" description="Glycosyltransferase family 28 N-terminal" evidence="12">
    <location>
        <begin position="7"/>
        <end position="143"/>
    </location>
</feature>
<dbReference type="NCBIfam" id="TIGR01133">
    <property type="entry name" value="murG"/>
    <property type="match status" value="1"/>
</dbReference>
<comment type="catalytic activity">
    <reaction evidence="11">
        <text>di-trans,octa-cis-undecaprenyl diphospho-N-acetyl-alpha-D-muramoyl-L-alanyl-D-glutamyl-meso-2,6-diaminopimeloyl-D-alanyl-D-alanine + UDP-N-acetyl-alpha-D-glucosamine = di-trans,octa-cis-undecaprenyl diphospho-[N-acetyl-alpha-D-glucosaminyl-(1-&gt;4)]-N-acetyl-alpha-D-muramoyl-L-alanyl-D-glutamyl-meso-2,6-diaminopimeloyl-D-alanyl-D-alanine + UDP + H(+)</text>
        <dbReference type="Rhea" id="RHEA:31227"/>
        <dbReference type="ChEBI" id="CHEBI:15378"/>
        <dbReference type="ChEBI" id="CHEBI:57705"/>
        <dbReference type="ChEBI" id="CHEBI:58223"/>
        <dbReference type="ChEBI" id="CHEBI:61387"/>
        <dbReference type="ChEBI" id="CHEBI:61388"/>
        <dbReference type="EC" id="2.4.1.227"/>
    </reaction>
</comment>
<evidence type="ECO:0000256" key="1">
    <source>
        <dbReference type="ARBA" id="ARBA00022475"/>
    </source>
</evidence>
<dbReference type="EMBL" id="LJAM02000010">
    <property type="protein sequence ID" value="RAP72843.1"/>
    <property type="molecule type" value="Genomic_DNA"/>
</dbReference>
<evidence type="ECO:0000256" key="2">
    <source>
        <dbReference type="ARBA" id="ARBA00022519"/>
    </source>
</evidence>
<evidence type="ECO:0000256" key="7">
    <source>
        <dbReference type="ARBA" id="ARBA00022984"/>
    </source>
</evidence>
<dbReference type="HAMAP" id="MF_00033">
    <property type="entry name" value="MurG"/>
    <property type="match status" value="1"/>
</dbReference>
<protein>
    <recommendedName>
        <fullName evidence="11">UDP-N-acetylglucosamine--N-acetylmuramyl-(pentapeptide) pyrophosphoryl-undecaprenol N-acetylglucosamine transferase</fullName>
        <ecNumber evidence="11">2.4.1.227</ecNumber>
    </recommendedName>
    <alternativeName>
        <fullName evidence="11">Undecaprenyl-PP-MurNAc-pentapeptide-UDPGlcNAc GlcNAc transferase</fullName>
    </alternativeName>
</protein>
<dbReference type="Pfam" id="PF04101">
    <property type="entry name" value="Glyco_tran_28_C"/>
    <property type="match status" value="1"/>
</dbReference>
<dbReference type="AlphaFoldDB" id="A0A1E7YX82"/>
<comment type="function">
    <text evidence="11">Cell wall formation. Catalyzes the transfer of a GlcNAc subunit on undecaprenyl-pyrophosphoryl-MurNAc-pentapeptide (lipid intermediate I) to form undecaprenyl-pyrophosphoryl-MurNAc-(pentapeptide)GlcNAc (lipid intermediate II).</text>
</comment>
<evidence type="ECO:0000256" key="8">
    <source>
        <dbReference type="ARBA" id="ARBA00023136"/>
    </source>
</evidence>
<comment type="subcellular location">
    <subcellularLocation>
        <location evidence="11">Cell membrane</location>
        <topology evidence="11">Peripheral membrane protein</topology>
        <orientation evidence="11">Cytoplasmic side</orientation>
    </subcellularLocation>
</comment>
<dbReference type="PANTHER" id="PTHR21015">
    <property type="entry name" value="UDP-N-ACETYLGLUCOSAMINE--N-ACETYLMURAMYL-(PENTAPEPTIDE) PYROPHOSPHORYL-UNDECAPRENOL N-ACETYLGLUCOSAMINE TRANSFERASE 1"/>
    <property type="match status" value="1"/>
</dbReference>
<comment type="caution">
    <text evidence="14">The sequence shown here is derived from an EMBL/GenBank/DDBJ whole genome shotgun (WGS) entry which is preliminary data.</text>
</comment>
<dbReference type="CDD" id="cd03785">
    <property type="entry name" value="GT28_MurG"/>
    <property type="match status" value="1"/>
</dbReference>
<evidence type="ECO:0000259" key="13">
    <source>
        <dbReference type="Pfam" id="PF04101"/>
    </source>
</evidence>
<dbReference type="GO" id="GO:0009252">
    <property type="term" value="P:peptidoglycan biosynthetic process"/>
    <property type="evidence" value="ECO:0007669"/>
    <property type="project" value="UniProtKB-UniRule"/>
</dbReference>
<name>A0A1E7YX82_9GAMM</name>
<comment type="similarity">
    <text evidence="11">Belongs to the glycosyltransferase 28 family. MurG subfamily.</text>
</comment>
<feature type="binding site" evidence="11">
    <location>
        <begin position="261"/>
        <end position="266"/>
    </location>
    <ligand>
        <name>UDP-N-acetyl-alpha-D-glucosamine</name>
        <dbReference type="ChEBI" id="CHEBI:57705"/>
    </ligand>
</feature>
<keyword evidence="2" id="KW-0997">Cell inner membrane</keyword>
<evidence type="ECO:0000313" key="17">
    <source>
        <dbReference type="Proteomes" id="UP000244334"/>
    </source>
</evidence>
<keyword evidence="9 11" id="KW-0131">Cell cycle</keyword>
<feature type="binding site" evidence="11">
    <location>
        <position position="125"/>
    </location>
    <ligand>
        <name>UDP-N-acetyl-alpha-D-glucosamine</name>
        <dbReference type="ChEBI" id="CHEBI:57705"/>
    </ligand>
</feature>
<dbReference type="GO" id="GO:0050511">
    <property type="term" value="F:undecaprenyldiphospho-muramoylpentapeptide beta-N-acetylglucosaminyltransferase activity"/>
    <property type="evidence" value="ECO:0007669"/>
    <property type="project" value="UniProtKB-UniRule"/>
</dbReference>
<dbReference type="GO" id="GO:0008360">
    <property type="term" value="P:regulation of cell shape"/>
    <property type="evidence" value="ECO:0007669"/>
    <property type="project" value="UniProtKB-KW"/>
</dbReference>
<dbReference type="EC" id="2.4.1.227" evidence="11"/>
<feature type="binding site" evidence="11">
    <location>
        <position position="161"/>
    </location>
    <ligand>
        <name>UDP-N-acetyl-alpha-D-glucosamine</name>
        <dbReference type="ChEBI" id="CHEBI:57705"/>
    </ligand>
</feature>
<evidence type="ECO:0000256" key="6">
    <source>
        <dbReference type="ARBA" id="ARBA00022960"/>
    </source>
</evidence>
<reference evidence="15 17" key="2">
    <citation type="submission" date="2018-04" db="EMBL/GenBank/DDBJ databases">
        <title>Genomes of the Obligate Erwinia dacicola and Facultative Enterobacter sp. OLF Endosymbionts of the Olive Fruit fly, Bactrocera oleae.</title>
        <authorList>
            <person name="Estes A.M."/>
            <person name="Hearn D.J."/>
            <person name="Agarwal S."/>
            <person name="Pierson E.A."/>
            <person name="Dunning-Hotopp J.C."/>
        </authorList>
    </citation>
    <scope>NUCLEOTIDE SEQUENCE [LARGE SCALE GENOMIC DNA]</scope>
    <source>
        <strain evidence="15 17">Oroville</strain>
    </source>
</reference>
<dbReference type="Proteomes" id="UP000243534">
    <property type="component" value="Unassembled WGS sequence"/>
</dbReference>